<reference evidence="1 2" key="1">
    <citation type="submission" date="2011-03" db="EMBL/GenBank/DDBJ databases">
        <authorList>
            <person name="Weinstock G."/>
            <person name="Sodergren E."/>
            <person name="Clifton S."/>
            <person name="Fulton L."/>
            <person name="Fulton B."/>
            <person name="Courtney L."/>
            <person name="Fronick C."/>
            <person name="Harrison M."/>
            <person name="Strong C."/>
            <person name="Farmer C."/>
            <person name="Delahaunty K."/>
            <person name="Markovic C."/>
            <person name="Hall O."/>
            <person name="Minx P."/>
            <person name="Tomlinson C."/>
            <person name="Mitreva M."/>
            <person name="Hou S."/>
            <person name="Chen J."/>
            <person name="Wollam A."/>
            <person name="Pepin K.H."/>
            <person name="Johnson M."/>
            <person name="Bhonagiri V."/>
            <person name="Zhang X."/>
            <person name="Suruliraj S."/>
            <person name="Warren W."/>
            <person name="Chinwalla A."/>
            <person name="Mardis E.R."/>
            <person name="Wilson R.K."/>
        </authorList>
    </citation>
    <scope>NUCLEOTIDE SEQUENCE [LARGE SCALE GENOMIC DNA]</scope>
    <source>
        <strain evidence="1 2">YIT 11840</strain>
    </source>
</reference>
<gene>
    <name evidence="1" type="ORF">HMPREF9441_00276</name>
</gene>
<sequence>MIILLVIRANLRIVFENTPACEGISHLLSLCPPHTSWYDGQKDKTFSSPCHSFPRCAENGKSISAERKINRLRLIFRLAQKKIRN</sequence>
<organism evidence="1 2">
    <name type="scientific">Paraprevotella clara YIT 11840</name>
    <dbReference type="NCBI Taxonomy" id="762968"/>
    <lineage>
        <taxon>Bacteria</taxon>
        <taxon>Pseudomonadati</taxon>
        <taxon>Bacteroidota</taxon>
        <taxon>Bacteroidia</taxon>
        <taxon>Bacteroidales</taxon>
        <taxon>Prevotellaceae</taxon>
        <taxon>Paraprevotella</taxon>
    </lineage>
</organism>
<keyword evidence="2" id="KW-1185">Reference proteome</keyword>
<protein>
    <submittedName>
        <fullName evidence="1">Uncharacterized protein</fullName>
    </submittedName>
</protein>
<dbReference type="Proteomes" id="UP000003598">
    <property type="component" value="Unassembled WGS sequence"/>
</dbReference>
<name>G5SLQ7_9BACT</name>
<evidence type="ECO:0000313" key="1">
    <source>
        <dbReference type="EMBL" id="EHH01823.1"/>
    </source>
</evidence>
<dbReference type="HOGENOM" id="CLU_2509645_0_0_10"/>
<dbReference type="EMBL" id="AFFY01000003">
    <property type="protein sequence ID" value="EHH01823.1"/>
    <property type="molecule type" value="Genomic_DNA"/>
</dbReference>
<evidence type="ECO:0000313" key="2">
    <source>
        <dbReference type="Proteomes" id="UP000003598"/>
    </source>
</evidence>
<comment type="caution">
    <text evidence="1">The sequence shown here is derived from an EMBL/GenBank/DDBJ whole genome shotgun (WGS) entry which is preliminary data.</text>
</comment>
<proteinExistence type="predicted"/>
<accession>G5SLQ7</accession>
<dbReference type="AlphaFoldDB" id="G5SLQ7"/>